<dbReference type="KEGG" id="tps:THAPSDRAFT_2673"/>
<dbReference type="PROSITE" id="PS51296">
    <property type="entry name" value="RIESKE"/>
    <property type="match status" value="1"/>
</dbReference>
<dbReference type="EMBL" id="CM000639">
    <property type="protein sequence ID" value="EED94858.1"/>
    <property type="molecule type" value="Genomic_DNA"/>
</dbReference>
<organism evidence="7 8">
    <name type="scientific">Thalassiosira pseudonana</name>
    <name type="common">Marine diatom</name>
    <name type="synonym">Cyclotella nana</name>
    <dbReference type="NCBI Taxonomy" id="35128"/>
    <lineage>
        <taxon>Eukaryota</taxon>
        <taxon>Sar</taxon>
        <taxon>Stramenopiles</taxon>
        <taxon>Ochrophyta</taxon>
        <taxon>Bacillariophyta</taxon>
        <taxon>Coscinodiscophyceae</taxon>
        <taxon>Thalassiosirophycidae</taxon>
        <taxon>Thalassiosirales</taxon>
        <taxon>Thalassiosiraceae</taxon>
        <taxon>Thalassiosira</taxon>
    </lineage>
</organism>
<evidence type="ECO:0000256" key="5">
    <source>
        <dbReference type="ARBA" id="ARBA00034078"/>
    </source>
</evidence>
<keyword evidence="1" id="KW-0001">2Fe-2S</keyword>
<gene>
    <name evidence="7" type="ORF">THAPSDRAFT_2673</name>
</gene>
<dbReference type="HOGENOM" id="CLU_580760_0_0_1"/>
<evidence type="ECO:0000256" key="2">
    <source>
        <dbReference type="ARBA" id="ARBA00022723"/>
    </source>
</evidence>
<dbReference type="GO" id="GO:0051537">
    <property type="term" value="F:2 iron, 2 sulfur cluster binding"/>
    <property type="evidence" value="ECO:0000318"/>
    <property type="project" value="GO_Central"/>
</dbReference>
<sequence length="471" mass="52918">MYSDCGVDSKDVRNTVEVHEMTTLPDPQEARNHEFWEELQYEAYPPRKELGVYAKYTLGGTPLTWQERNDIKRNEMYQDVVTKPKGWNYKDERGYYALRVQNLWRARLAKRKIGLLVKSKTLLENAGRSDLTNTKQSISSLCNHTLYVHAVLHDYDKARGLYSKLVEFMNQRGVDNAFVLYSYAIFCAVTNEEDWDEIKDYTSRAKIAEELAQKRKQVNCGDRGEPTKSYKIAEVAFYMQAVRDEVDVAESWHNYALCQMLVCDYLKGARRVISNFNSLLQDADYLGPEKSAYDEYLISEHKFYRTLAMNTFLLLALLANATHGFVAPETMGAHMTRLQATTLSCPSVDEGQREILDGDNGPILVTKVAGSYYAVDATCPHLGLPMKKGKVSNDGGTPTLTCSFHNSCFELGTGKCTKWVSGALGVENGFISGIMGKVGGKQQDVKAYFVMEEADGSLVVSSEPPAPSSEE</sequence>
<dbReference type="PANTHER" id="PTHR21496">
    <property type="entry name" value="FERREDOXIN-RELATED"/>
    <property type="match status" value="1"/>
</dbReference>
<dbReference type="PANTHER" id="PTHR21496:SF0">
    <property type="entry name" value="RIESKE DOMAIN-CONTAINING PROTEIN"/>
    <property type="match status" value="1"/>
</dbReference>
<dbReference type="CDD" id="cd03467">
    <property type="entry name" value="Rieske"/>
    <property type="match status" value="1"/>
</dbReference>
<keyword evidence="2" id="KW-0479">Metal-binding</keyword>
<dbReference type="InterPro" id="IPR036922">
    <property type="entry name" value="Rieske_2Fe-2S_sf"/>
</dbReference>
<dbReference type="SUPFAM" id="SSF50022">
    <property type="entry name" value="ISP domain"/>
    <property type="match status" value="1"/>
</dbReference>
<keyword evidence="4" id="KW-0411">Iron-sulfur</keyword>
<reference evidence="7 8" key="1">
    <citation type="journal article" date="2004" name="Science">
        <title>The genome of the diatom Thalassiosira pseudonana: ecology, evolution, and metabolism.</title>
        <authorList>
            <person name="Armbrust E.V."/>
            <person name="Berges J.A."/>
            <person name="Bowler C."/>
            <person name="Green B.R."/>
            <person name="Martinez D."/>
            <person name="Putnam N.H."/>
            <person name="Zhou S."/>
            <person name="Allen A.E."/>
            <person name="Apt K.E."/>
            <person name="Bechner M."/>
            <person name="Brzezinski M.A."/>
            <person name="Chaal B.K."/>
            <person name="Chiovitti A."/>
            <person name="Davis A.K."/>
            <person name="Demarest M.S."/>
            <person name="Detter J.C."/>
            <person name="Glavina T."/>
            <person name="Goodstein D."/>
            <person name="Hadi M.Z."/>
            <person name="Hellsten U."/>
            <person name="Hildebrand M."/>
            <person name="Jenkins B.D."/>
            <person name="Jurka J."/>
            <person name="Kapitonov V.V."/>
            <person name="Kroger N."/>
            <person name="Lau W.W."/>
            <person name="Lane T.W."/>
            <person name="Larimer F.W."/>
            <person name="Lippmeier J.C."/>
            <person name="Lucas S."/>
            <person name="Medina M."/>
            <person name="Montsant A."/>
            <person name="Obornik M."/>
            <person name="Parker M.S."/>
            <person name="Palenik B."/>
            <person name="Pazour G.J."/>
            <person name="Richardson P.M."/>
            <person name="Rynearson T.A."/>
            <person name="Saito M.A."/>
            <person name="Schwartz D.C."/>
            <person name="Thamatrakoln K."/>
            <person name="Valentin K."/>
            <person name="Vardi A."/>
            <person name="Wilkerson F.P."/>
            <person name="Rokhsar D.S."/>
        </authorList>
    </citation>
    <scope>NUCLEOTIDE SEQUENCE [LARGE SCALE GENOMIC DNA]</scope>
    <source>
        <strain evidence="7 8">CCMP1335</strain>
    </source>
</reference>
<reference evidence="7 8" key="2">
    <citation type="journal article" date="2008" name="Nature">
        <title>The Phaeodactylum genome reveals the evolutionary history of diatom genomes.</title>
        <authorList>
            <person name="Bowler C."/>
            <person name="Allen A.E."/>
            <person name="Badger J.H."/>
            <person name="Grimwood J."/>
            <person name="Jabbari K."/>
            <person name="Kuo A."/>
            <person name="Maheswari U."/>
            <person name="Martens C."/>
            <person name="Maumus F."/>
            <person name="Otillar R.P."/>
            <person name="Rayko E."/>
            <person name="Salamov A."/>
            <person name="Vandepoele K."/>
            <person name="Beszteri B."/>
            <person name="Gruber A."/>
            <person name="Heijde M."/>
            <person name="Katinka M."/>
            <person name="Mock T."/>
            <person name="Valentin K."/>
            <person name="Verret F."/>
            <person name="Berges J.A."/>
            <person name="Brownlee C."/>
            <person name="Cadoret J.P."/>
            <person name="Chiovitti A."/>
            <person name="Choi C.J."/>
            <person name="Coesel S."/>
            <person name="De Martino A."/>
            <person name="Detter J.C."/>
            <person name="Durkin C."/>
            <person name="Falciatore A."/>
            <person name="Fournet J."/>
            <person name="Haruta M."/>
            <person name="Huysman M.J."/>
            <person name="Jenkins B.D."/>
            <person name="Jiroutova K."/>
            <person name="Jorgensen R.E."/>
            <person name="Joubert Y."/>
            <person name="Kaplan A."/>
            <person name="Kroger N."/>
            <person name="Kroth P.G."/>
            <person name="La Roche J."/>
            <person name="Lindquist E."/>
            <person name="Lommer M."/>
            <person name="Martin-Jezequel V."/>
            <person name="Lopez P.J."/>
            <person name="Lucas S."/>
            <person name="Mangogna M."/>
            <person name="McGinnis K."/>
            <person name="Medlin L.K."/>
            <person name="Montsant A."/>
            <person name="Oudot-Le Secq M.P."/>
            <person name="Napoli C."/>
            <person name="Obornik M."/>
            <person name="Parker M.S."/>
            <person name="Petit J.L."/>
            <person name="Porcel B.M."/>
            <person name="Poulsen N."/>
            <person name="Robison M."/>
            <person name="Rychlewski L."/>
            <person name="Rynearson T.A."/>
            <person name="Schmutz J."/>
            <person name="Shapiro H."/>
            <person name="Siaut M."/>
            <person name="Stanley M."/>
            <person name="Sussman M.R."/>
            <person name="Taylor A.R."/>
            <person name="Vardi A."/>
            <person name="von Dassow P."/>
            <person name="Vyverman W."/>
            <person name="Willis A."/>
            <person name="Wyrwicz L.S."/>
            <person name="Rokhsar D.S."/>
            <person name="Weissenbach J."/>
            <person name="Armbrust E.V."/>
            <person name="Green B.R."/>
            <person name="Van de Peer Y."/>
            <person name="Grigoriev I.V."/>
        </authorList>
    </citation>
    <scope>NUCLEOTIDE SEQUENCE [LARGE SCALE GENOMIC DNA]</scope>
    <source>
        <strain evidence="7 8">CCMP1335</strain>
    </source>
</reference>
<dbReference type="Gene3D" id="2.102.10.10">
    <property type="entry name" value="Rieske [2Fe-2S] iron-sulphur domain"/>
    <property type="match status" value="1"/>
</dbReference>
<dbReference type="GO" id="GO:0046872">
    <property type="term" value="F:metal ion binding"/>
    <property type="evidence" value="ECO:0007669"/>
    <property type="project" value="UniProtKB-KW"/>
</dbReference>
<dbReference type="Pfam" id="PF00355">
    <property type="entry name" value="Rieske"/>
    <property type="match status" value="1"/>
</dbReference>
<comment type="cofactor">
    <cofactor evidence="5">
        <name>[2Fe-2S] cluster</name>
        <dbReference type="ChEBI" id="CHEBI:190135"/>
    </cofactor>
</comment>
<feature type="domain" description="Rieske" evidence="6">
    <location>
        <begin position="342"/>
        <end position="433"/>
    </location>
</feature>
<evidence type="ECO:0000256" key="3">
    <source>
        <dbReference type="ARBA" id="ARBA00023004"/>
    </source>
</evidence>
<name>B8BV16_THAPS</name>
<evidence type="ECO:0000313" key="8">
    <source>
        <dbReference type="Proteomes" id="UP000001449"/>
    </source>
</evidence>
<dbReference type="InterPro" id="IPR017941">
    <property type="entry name" value="Rieske_2Fe-2S"/>
</dbReference>
<dbReference type="Proteomes" id="UP000001449">
    <property type="component" value="Chromosome 2"/>
</dbReference>
<accession>B8BV16</accession>
<evidence type="ECO:0000313" key="7">
    <source>
        <dbReference type="EMBL" id="EED94858.1"/>
    </source>
</evidence>
<dbReference type="InParanoid" id="B8BV16"/>
<evidence type="ECO:0000259" key="6">
    <source>
        <dbReference type="PROSITE" id="PS51296"/>
    </source>
</evidence>
<dbReference type="RefSeq" id="XP_002287415.1">
    <property type="nucleotide sequence ID" value="XM_002287379.1"/>
</dbReference>
<evidence type="ECO:0000256" key="1">
    <source>
        <dbReference type="ARBA" id="ARBA00022714"/>
    </source>
</evidence>
<keyword evidence="8" id="KW-1185">Reference proteome</keyword>
<protein>
    <recommendedName>
        <fullName evidence="6">Rieske domain-containing protein</fullName>
    </recommendedName>
</protein>
<dbReference type="eggNOG" id="ENOG502QYYH">
    <property type="taxonomic scope" value="Eukaryota"/>
</dbReference>
<evidence type="ECO:0000256" key="4">
    <source>
        <dbReference type="ARBA" id="ARBA00023014"/>
    </source>
</evidence>
<keyword evidence="3" id="KW-0408">Iron</keyword>
<proteinExistence type="predicted"/>
<dbReference type="GeneID" id="7446673"/>
<dbReference type="STRING" id="35128.B8BV16"/>
<dbReference type="AlphaFoldDB" id="B8BV16"/>
<dbReference type="PaxDb" id="35128-Thaps2673"/>